<dbReference type="PANTHER" id="PTHR21616:SF2">
    <property type="entry name" value="CENTROSOME AND SPINDLE POLE-ASSOCIATED PROTEIN 1"/>
    <property type="match status" value="1"/>
</dbReference>
<comment type="caution">
    <text evidence="4">The sequence shown here is derived from an EMBL/GenBank/DDBJ whole genome shotgun (WGS) entry which is preliminary data.</text>
</comment>
<dbReference type="GO" id="GO:0005813">
    <property type="term" value="C:centrosome"/>
    <property type="evidence" value="ECO:0007669"/>
    <property type="project" value="InterPro"/>
</dbReference>
<keyword evidence="5" id="KW-1185">Reference proteome</keyword>
<feature type="region of interest" description="Disordered" evidence="2">
    <location>
        <begin position="679"/>
        <end position="834"/>
    </location>
</feature>
<dbReference type="Proteomes" id="UP001059041">
    <property type="component" value="Linkage Group LG23"/>
</dbReference>
<dbReference type="GO" id="GO:0032467">
    <property type="term" value="P:positive regulation of cytokinesis"/>
    <property type="evidence" value="ECO:0007669"/>
    <property type="project" value="InterPro"/>
</dbReference>
<keyword evidence="1" id="KW-0175">Coiled coil</keyword>
<feature type="region of interest" description="Disordered" evidence="2">
    <location>
        <begin position="238"/>
        <end position="272"/>
    </location>
</feature>
<evidence type="ECO:0000256" key="1">
    <source>
        <dbReference type="SAM" id="Coils"/>
    </source>
</evidence>
<feature type="compositionally biased region" description="Basic and acidic residues" evidence="2">
    <location>
        <begin position="24"/>
        <end position="40"/>
    </location>
</feature>
<feature type="region of interest" description="Disordered" evidence="2">
    <location>
        <begin position="1123"/>
        <end position="1157"/>
    </location>
</feature>
<feature type="region of interest" description="Disordered" evidence="2">
    <location>
        <begin position="1040"/>
        <end position="1064"/>
    </location>
</feature>
<feature type="compositionally biased region" description="Polar residues" evidence="2">
    <location>
        <begin position="633"/>
        <end position="645"/>
    </location>
</feature>
<evidence type="ECO:0000313" key="5">
    <source>
        <dbReference type="Proteomes" id="UP001059041"/>
    </source>
</evidence>
<feature type="region of interest" description="Disordered" evidence="2">
    <location>
        <begin position="370"/>
        <end position="397"/>
    </location>
</feature>
<feature type="compositionally biased region" description="Polar residues" evidence="2">
    <location>
        <begin position="1051"/>
        <end position="1061"/>
    </location>
</feature>
<sequence>MNGKISNFMEERKATVEEAPYMEMKTRVNDKNQEKDDIKPAYKTQPSQAKQTKEESSGLSLPLGEEYEKKKQKLKEELRLDYRRFMSEKKNRSIADPLPQSHMLSLPIREHKSAKEKLQNERNKEYNLFLRGHGTQRIGKHSTTPHALERECFGSVTPKHTFSPEVQAQRGSLSPEYVASLRRDVATITEPVPEGHTRPRRHWLEMTDSLGRPHEHYRDHTSSEEEQVELELVEKERMRNVHEDTDVARRDGKPDNRSHSLQALTPAQSRSVNEQNMSMFATGLNIGAAEGGEASRRRKERYRQDLLQQIAEQQNNKRREKELELRVAATAVIDPEKKPDRIKQFGAVTRAYEGKRRDVPYRPEVGLEVLRADSARRPKDQRPPQAPEERIPPERPRVAFQSPALDNSTVLSRLANASGMEIGAGLVNGMPINEDYHRGIASTMGDVVAPRVSGVWPPVLPSISETYQTPYDNVYYHYGARNPLDPHLANYGAALGHQANISPEAQWPILQAPSLTQQSIQAGVTPSGPAFPERFQPHKERALNYQEALKQQIQERQARRHREKLEKELYEAKIEAEMKAFEPWGRAGGGAPLRDDQGNLISDLKQMHKTNVEAYDSGGRVTRRNTAAPRTGDQPTKPTGFSSVQPPLHARGNLFNEPPTPRQIHEQEIYKEYLRQQIGEKRKKEAEERERDRLEEEKEERRLAEQRARIQREYEEEQERKRQKEKEQNAKNEELIRQAEDRREEAERKRKEAEERENEALRKRQEQEQRTVVEEVHRAPSPPLPALQKKLRQQVPRPPSVESHRSAESLTARSMSAPHSPPVPARRNEIRATEEKRTVIRELSALHRQLRNEQRRLEGQLMPPTRNDNPSAVSSRQRERPTEDVFEMARLHKQVPIRRPASHTTAAVNMQNLHEFNRLKYRDTTSREKVRQVYPEPPTDDHSLDIQQQALLRQQQRTIYNLRRARPAGYFDMVSSGQQHPEPRRSSAEDAGRHLLLNSESAFIDPSSESLFLQSRTGQRARRDSARMRPAVGKTHINDDMSRYIRPDSGPDSQSAHSLSSMEIERLRERVKNKMTSLDDMREHDWRSGDASADEGEELWSQTPPLNNRRVSIETIGTESWLRPSSSDTLKRFIGGRRPSSRTHASQDWEGPSTYHG</sequence>
<feature type="region of interest" description="Disordered" evidence="2">
    <location>
        <begin position="612"/>
        <end position="667"/>
    </location>
</feature>
<dbReference type="InterPro" id="IPR026708">
    <property type="entry name" value="CSPP1"/>
</dbReference>
<proteinExistence type="predicted"/>
<feature type="compositionally biased region" description="Basic and acidic residues" evidence="2">
    <location>
        <begin position="238"/>
        <end position="258"/>
    </location>
</feature>
<evidence type="ECO:0000313" key="4">
    <source>
        <dbReference type="EMBL" id="KAI7792780.1"/>
    </source>
</evidence>
<dbReference type="GO" id="GO:0005874">
    <property type="term" value="C:microtubule"/>
    <property type="evidence" value="ECO:0007669"/>
    <property type="project" value="InterPro"/>
</dbReference>
<feature type="coiled-coil region" evidence="1">
    <location>
        <begin position="548"/>
        <end position="575"/>
    </location>
</feature>
<dbReference type="InterPro" id="IPR058191">
    <property type="entry name" value="CSPP1_C"/>
</dbReference>
<evidence type="ECO:0000259" key="3">
    <source>
        <dbReference type="Pfam" id="PF24578"/>
    </source>
</evidence>
<dbReference type="PANTHER" id="PTHR21616">
    <property type="entry name" value="CENTROSOME SPINDLE POLE ASSOCIATED PROTEIN"/>
    <property type="match status" value="1"/>
</dbReference>
<feature type="compositionally biased region" description="Polar residues" evidence="2">
    <location>
        <begin position="1100"/>
        <end position="1110"/>
    </location>
</feature>
<feature type="region of interest" description="Disordered" evidence="2">
    <location>
        <begin position="1084"/>
        <end position="1110"/>
    </location>
</feature>
<protein>
    <submittedName>
        <fullName evidence="4">Centrosome and spindle pole-associated protein 1-like</fullName>
    </submittedName>
</protein>
<reference evidence="4" key="1">
    <citation type="submission" date="2021-02" db="EMBL/GenBank/DDBJ databases">
        <title>Comparative genomics reveals that relaxation of natural selection precedes convergent phenotypic evolution of cavefish.</title>
        <authorList>
            <person name="Peng Z."/>
        </authorList>
    </citation>
    <scope>NUCLEOTIDE SEQUENCE</scope>
    <source>
        <tissue evidence="4">Muscle</tissue>
    </source>
</reference>
<feature type="compositionally biased region" description="Polar residues" evidence="2">
    <location>
        <begin position="866"/>
        <end position="875"/>
    </location>
</feature>
<feature type="coiled-coil region" evidence="1">
    <location>
        <begin position="296"/>
        <end position="323"/>
    </location>
</feature>
<feature type="compositionally biased region" description="Basic and acidic residues" evidence="2">
    <location>
        <begin position="679"/>
        <end position="778"/>
    </location>
</feature>
<dbReference type="EMBL" id="JAFHDT010000023">
    <property type="protein sequence ID" value="KAI7792780.1"/>
    <property type="molecule type" value="Genomic_DNA"/>
</dbReference>
<organism evidence="4 5">
    <name type="scientific">Triplophysa rosa</name>
    <name type="common">Cave loach</name>
    <dbReference type="NCBI Taxonomy" id="992332"/>
    <lineage>
        <taxon>Eukaryota</taxon>
        <taxon>Metazoa</taxon>
        <taxon>Chordata</taxon>
        <taxon>Craniata</taxon>
        <taxon>Vertebrata</taxon>
        <taxon>Euteleostomi</taxon>
        <taxon>Actinopterygii</taxon>
        <taxon>Neopterygii</taxon>
        <taxon>Teleostei</taxon>
        <taxon>Ostariophysi</taxon>
        <taxon>Cypriniformes</taxon>
        <taxon>Nemacheilidae</taxon>
        <taxon>Triplophysa</taxon>
    </lineage>
</organism>
<feature type="region of interest" description="Disordered" evidence="2">
    <location>
        <begin position="854"/>
        <end position="881"/>
    </location>
</feature>
<dbReference type="GO" id="GO:0000922">
    <property type="term" value="C:spindle pole"/>
    <property type="evidence" value="ECO:0007669"/>
    <property type="project" value="InterPro"/>
</dbReference>
<evidence type="ECO:0000256" key="2">
    <source>
        <dbReference type="SAM" id="MobiDB-lite"/>
    </source>
</evidence>
<feature type="region of interest" description="Disordered" evidence="2">
    <location>
        <begin position="1"/>
        <end position="68"/>
    </location>
</feature>
<gene>
    <name evidence="4" type="ORF">IRJ41_019167</name>
</gene>
<feature type="compositionally biased region" description="Polar residues" evidence="2">
    <location>
        <begin position="259"/>
        <end position="272"/>
    </location>
</feature>
<dbReference type="AlphaFoldDB" id="A0A9W7WB51"/>
<feature type="domain" description="Centrosome and spindle pole-associated protein 1 C-terminal" evidence="3">
    <location>
        <begin position="909"/>
        <end position="963"/>
    </location>
</feature>
<dbReference type="Pfam" id="PF24578">
    <property type="entry name" value="CSPP1_C"/>
    <property type="match status" value="1"/>
</dbReference>
<accession>A0A9W7WB51</accession>
<name>A0A9W7WB51_TRIRA</name>